<reference evidence="11 12" key="1">
    <citation type="submission" date="2024-04" db="EMBL/GenBank/DDBJ databases">
        <authorList>
            <person name="Cremers G."/>
        </authorList>
    </citation>
    <scope>NUCLEOTIDE SEQUENCE [LARGE SCALE GENOMIC DNA]</scope>
    <source>
        <strain evidence="11">MeCH1-AG</strain>
    </source>
</reference>
<dbReference type="Gene3D" id="3.40.50.300">
    <property type="entry name" value="P-loop containing nucleotide triphosphate hydrolases"/>
    <property type="match status" value="1"/>
</dbReference>
<keyword evidence="5 11" id="KW-0378">Hydrolase</keyword>
<evidence type="ECO:0000256" key="7">
    <source>
        <dbReference type="ARBA" id="ARBA00023134"/>
    </source>
</evidence>
<dbReference type="RefSeq" id="WP_348759775.1">
    <property type="nucleotide sequence ID" value="NZ_OZ026884.1"/>
</dbReference>
<organism evidence="11 12">
    <name type="scientific">Candidatus Methylocalor cossyra</name>
    <dbReference type="NCBI Taxonomy" id="3108543"/>
    <lineage>
        <taxon>Bacteria</taxon>
        <taxon>Pseudomonadati</taxon>
        <taxon>Pseudomonadota</taxon>
        <taxon>Gammaproteobacteria</taxon>
        <taxon>Methylococcales</taxon>
        <taxon>Methylococcaceae</taxon>
        <taxon>Candidatus Methylocalor</taxon>
    </lineage>
</organism>
<comment type="similarity">
    <text evidence="1">Belongs to the SIMIBI class G3E GTPase family. HypB/HupM subfamily.</text>
</comment>
<proteinExistence type="inferred from homology"/>
<keyword evidence="4" id="KW-0547">Nucleotide-binding</keyword>
<dbReference type="Proteomes" id="UP001497493">
    <property type="component" value="Chromosome"/>
</dbReference>
<dbReference type="GO" id="GO:0003925">
    <property type="term" value="F:G protein activity"/>
    <property type="evidence" value="ECO:0007669"/>
    <property type="project" value="UniProtKB-EC"/>
</dbReference>
<feature type="region of interest" description="Disordered" evidence="9">
    <location>
        <begin position="16"/>
        <end position="46"/>
    </location>
</feature>
<evidence type="ECO:0000256" key="9">
    <source>
        <dbReference type="SAM" id="MobiDB-lite"/>
    </source>
</evidence>
<keyword evidence="7" id="KW-0342">GTP-binding</keyword>
<dbReference type="EMBL" id="OZ026884">
    <property type="protein sequence ID" value="CAL1240282.1"/>
    <property type="molecule type" value="Genomic_DNA"/>
</dbReference>
<keyword evidence="2" id="KW-0533">Nickel</keyword>
<evidence type="ECO:0000256" key="3">
    <source>
        <dbReference type="ARBA" id="ARBA00022723"/>
    </source>
</evidence>
<evidence type="ECO:0000313" key="12">
    <source>
        <dbReference type="Proteomes" id="UP001497493"/>
    </source>
</evidence>
<evidence type="ECO:0000256" key="2">
    <source>
        <dbReference type="ARBA" id="ARBA00022596"/>
    </source>
</evidence>
<sequence length="281" mass="30618">MCTVCGCGDPGYPGHPHSPSHHHGQEPTHAPFRPHHGQGPAGVTLPGQGRLVRIERDLLAENDAHARRNRAFLERHRILALNLVSSPGSGKTSLLERTLRDLRDGMPLAVIEGDQQTSRDAERIRATGVAALQINTGKGCHLDAHQIGHALEALQPHDQSVLFIENVGNLVCPALFDLGEAAKVALLSVTEGEDKPLKYPELFHRAAVVLLNKIDLLPHLDFDLEQSLKYLRQVNGEAPVLQISAVTGAGLDAWYAWLKERRQALLETHPPRDRAPLSGAG</sequence>
<dbReference type="InterPro" id="IPR003495">
    <property type="entry name" value="CobW/HypB/UreG_nucleotide-bd"/>
</dbReference>
<evidence type="ECO:0000313" key="11">
    <source>
        <dbReference type="EMBL" id="CAL1240282.1"/>
    </source>
</evidence>
<dbReference type="InterPro" id="IPR027417">
    <property type="entry name" value="P-loop_NTPase"/>
</dbReference>
<evidence type="ECO:0000256" key="5">
    <source>
        <dbReference type="ARBA" id="ARBA00022801"/>
    </source>
</evidence>
<dbReference type="SUPFAM" id="SSF52540">
    <property type="entry name" value="P-loop containing nucleoside triphosphate hydrolases"/>
    <property type="match status" value="1"/>
</dbReference>
<protein>
    <recommendedName>
        <fullName evidence="8">Hydrogenase maturation factor HypB</fullName>
    </recommendedName>
</protein>
<evidence type="ECO:0000256" key="8">
    <source>
        <dbReference type="ARBA" id="ARBA00035238"/>
    </source>
</evidence>
<gene>
    <name evidence="11" type="primary">hypB</name>
    <name evidence="11" type="ORF">MECH1_V1_1506</name>
</gene>
<evidence type="ECO:0000256" key="1">
    <source>
        <dbReference type="ARBA" id="ARBA00006211"/>
    </source>
</evidence>
<keyword evidence="3" id="KW-0479">Metal-binding</keyword>
<evidence type="ECO:0000256" key="4">
    <source>
        <dbReference type="ARBA" id="ARBA00022741"/>
    </source>
</evidence>
<dbReference type="NCBIfam" id="TIGR00073">
    <property type="entry name" value="hypB"/>
    <property type="match status" value="1"/>
</dbReference>
<feature type="domain" description="CobW/HypB/UreG nucleotide-binding" evidence="10">
    <location>
        <begin position="82"/>
        <end position="241"/>
    </location>
</feature>
<dbReference type="PANTHER" id="PTHR30134:SF2">
    <property type="entry name" value="HYDROGENASE MATURATION FACTOR HYPB"/>
    <property type="match status" value="1"/>
</dbReference>
<name>A0ABM9NI58_9GAMM</name>
<dbReference type="PANTHER" id="PTHR30134">
    <property type="entry name" value="HYDROGENASE PROTEIN ASSEMBLY PROTEIN, NICKEL CHAPERONE"/>
    <property type="match status" value="1"/>
</dbReference>
<accession>A0ABM9NI58</accession>
<keyword evidence="6" id="KW-0862">Zinc</keyword>
<dbReference type="Pfam" id="PF02492">
    <property type="entry name" value="cobW"/>
    <property type="match status" value="1"/>
</dbReference>
<evidence type="ECO:0000256" key="6">
    <source>
        <dbReference type="ARBA" id="ARBA00022833"/>
    </source>
</evidence>
<dbReference type="InterPro" id="IPR004392">
    <property type="entry name" value="Hyd_mat_HypB"/>
</dbReference>
<dbReference type="CDD" id="cd05390">
    <property type="entry name" value="HypB"/>
    <property type="match status" value="1"/>
</dbReference>
<keyword evidence="12" id="KW-1185">Reference proteome</keyword>
<evidence type="ECO:0000259" key="10">
    <source>
        <dbReference type="Pfam" id="PF02492"/>
    </source>
</evidence>